<evidence type="ECO:0000313" key="11">
    <source>
        <dbReference type="Proteomes" id="UP000265509"/>
    </source>
</evidence>
<dbReference type="EMBL" id="QRAN01000004">
    <property type="protein sequence ID" value="RLQ22897.1"/>
    <property type="molecule type" value="Genomic_DNA"/>
</dbReference>
<accession>A0A3L7DZ76</accession>
<dbReference type="GO" id="GO:0015199">
    <property type="term" value="F:amino-acid betaine transmembrane transporter activity"/>
    <property type="evidence" value="ECO:0007669"/>
    <property type="project" value="TreeGrafter"/>
</dbReference>
<evidence type="ECO:0000256" key="1">
    <source>
        <dbReference type="ARBA" id="ARBA00004651"/>
    </source>
</evidence>
<feature type="transmembrane region" description="Helical" evidence="9">
    <location>
        <begin position="32"/>
        <end position="50"/>
    </location>
</feature>
<dbReference type="GO" id="GO:0031460">
    <property type="term" value="P:glycine betaine transport"/>
    <property type="evidence" value="ECO:0007669"/>
    <property type="project" value="TreeGrafter"/>
</dbReference>
<dbReference type="Gene3D" id="1.10.3730.20">
    <property type="match status" value="1"/>
</dbReference>
<dbReference type="GO" id="GO:0015220">
    <property type="term" value="F:choline transmembrane transporter activity"/>
    <property type="evidence" value="ECO:0007669"/>
    <property type="project" value="TreeGrafter"/>
</dbReference>
<feature type="transmembrane region" description="Helical" evidence="9">
    <location>
        <begin position="84"/>
        <end position="103"/>
    </location>
</feature>
<proteinExistence type="inferred from homology"/>
<organism evidence="10 11">
    <name type="scientific">Seongchinamella sediminis</name>
    <dbReference type="NCBI Taxonomy" id="2283635"/>
    <lineage>
        <taxon>Bacteria</taxon>
        <taxon>Pseudomonadati</taxon>
        <taxon>Pseudomonadota</taxon>
        <taxon>Gammaproteobacteria</taxon>
        <taxon>Cellvibrionales</taxon>
        <taxon>Halieaceae</taxon>
        <taxon>Seongchinamella</taxon>
    </lineage>
</organism>
<evidence type="ECO:0000256" key="6">
    <source>
        <dbReference type="ARBA" id="ARBA00023136"/>
    </source>
</evidence>
<dbReference type="GO" id="GO:0015297">
    <property type="term" value="F:antiporter activity"/>
    <property type="evidence" value="ECO:0007669"/>
    <property type="project" value="TreeGrafter"/>
</dbReference>
<dbReference type="RefSeq" id="WP_117953203.1">
    <property type="nucleotide sequence ID" value="NZ_QRAN01000004.1"/>
</dbReference>
<dbReference type="InterPro" id="IPR037185">
    <property type="entry name" value="EmrE-like"/>
</dbReference>
<dbReference type="GO" id="GO:1990961">
    <property type="term" value="P:xenobiotic detoxification by transmembrane export across the plasma membrane"/>
    <property type="evidence" value="ECO:0007669"/>
    <property type="project" value="UniProtKB-ARBA"/>
</dbReference>
<keyword evidence="6 9" id="KW-0472">Membrane</keyword>
<comment type="subcellular location">
    <subcellularLocation>
        <location evidence="1 8">Cell membrane</location>
        <topology evidence="1 8">Multi-pass membrane protein</topology>
    </subcellularLocation>
</comment>
<reference evidence="10 11" key="1">
    <citation type="submission" date="2018-07" db="EMBL/GenBank/DDBJ databases">
        <title>Halioglobus sp. genome submission.</title>
        <authorList>
            <person name="Ye M.-Q."/>
            <person name="Du Z.-J."/>
        </authorList>
    </citation>
    <scope>NUCLEOTIDE SEQUENCE [LARGE SCALE GENOMIC DNA]</scope>
    <source>
        <strain evidence="10 11">U0301</strain>
    </source>
</reference>
<dbReference type="Pfam" id="PF00893">
    <property type="entry name" value="Multi_Drug_Res"/>
    <property type="match status" value="1"/>
</dbReference>
<feature type="transmembrane region" description="Helical" evidence="9">
    <location>
        <begin position="57"/>
        <end position="78"/>
    </location>
</feature>
<dbReference type="SUPFAM" id="SSF103481">
    <property type="entry name" value="Multidrug resistance efflux transporter EmrE"/>
    <property type="match status" value="1"/>
</dbReference>
<dbReference type="InterPro" id="IPR045324">
    <property type="entry name" value="Small_multidrug_res"/>
</dbReference>
<dbReference type="Proteomes" id="UP000265509">
    <property type="component" value="Unassembled WGS sequence"/>
</dbReference>
<dbReference type="OrthoDB" id="9808638at2"/>
<dbReference type="InterPro" id="IPR000390">
    <property type="entry name" value="Small_drug/metabolite_transptr"/>
</dbReference>
<keyword evidence="2" id="KW-0813">Transport</keyword>
<evidence type="ECO:0000256" key="8">
    <source>
        <dbReference type="RuleBase" id="RU003942"/>
    </source>
</evidence>
<comment type="similarity">
    <text evidence="7 8">Belongs to the drug/metabolite transporter (DMT) superfamily. Small multidrug resistance (SMR) (TC 2.A.7.1) family.</text>
</comment>
<evidence type="ECO:0000256" key="9">
    <source>
        <dbReference type="SAM" id="Phobius"/>
    </source>
</evidence>
<keyword evidence="3" id="KW-1003">Cell membrane</keyword>
<sequence length="109" mass="11322">MGYIYLAIAIVAEVIATSALKASDQFTRLGPSLIVIVGYGIAFYFLSLVLKTIPIGLAYAIWSGLGIVLISIVGLLAFGQKLDAAAIIGIVLIISGVIVINAFSNTVGH</sequence>
<dbReference type="PANTHER" id="PTHR30561:SF1">
    <property type="entry name" value="MULTIDRUG TRANSPORTER EMRE"/>
    <property type="match status" value="1"/>
</dbReference>
<keyword evidence="4 8" id="KW-0812">Transmembrane</keyword>
<dbReference type="GO" id="GO:0005886">
    <property type="term" value="C:plasma membrane"/>
    <property type="evidence" value="ECO:0007669"/>
    <property type="project" value="UniProtKB-SubCell"/>
</dbReference>
<dbReference type="PANTHER" id="PTHR30561">
    <property type="entry name" value="SMR FAMILY PROTON-DEPENDENT DRUG EFFLUX TRANSPORTER SUGE"/>
    <property type="match status" value="1"/>
</dbReference>
<keyword evidence="11" id="KW-1185">Reference proteome</keyword>
<name>A0A3L7DZ76_9GAMM</name>
<evidence type="ECO:0000256" key="4">
    <source>
        <dbReference type="ARBA" id="ARBA00022692"/>
    </source>
</evidence>
<gene>
    <name evidence="10" type="ORF">DWB85_05485</name>
</gene>
<evidence type="ECO:0000256" key="3">
    <source>
        <dbReference type="ARBA" id="ARBA00022475"/>
    </source>
</evidence>
<evidence type="ECO:0000256" key="7">
    <source>
        <dbReference type="ARBA" id="ARBA00038032"/>
    </source>
</evidence>
<dbReference type="AlphaFoldDB" id="A0A3L7DZ76"/>
<keyword evidence="5 9" id="KW-1133">Transmembrane helix</keyword>
<dbReference type="FunFam" id="1.10.3730.20:FF:000001">
    <property type="entry name" value="Quaternary ammonium compound resistance transporter SugE"/>
    <property type="match status" value="1"/>
</dbReference>
<evidence type="ECO:0000256" key="5">
    <source>
        <dbReference type="ARBA" id="ARBA00022989"/>
    </source>
</evidence>
<evidence type="ECO:0000256" key="2">
    <source>
        <dbReference type="ARBA" id="ARBA00022448"/>
    </source>
</evidence>
<protein>
    <submittedName>
        <fullName evidence="10">QacE family quaternary ammonium compound efflux SMR transporter</fullName>
    </submittedName>
</protein>
<comment type="caution">
    <text evidence="10">The sequence shown here is derived from an EMBL/GenBank/DDBJ whole genome shotgun (WGS) entry which is preliminary data.</text>
</comment>
<evidence type="ECO:0000313" key="10">
    <source>
        <dbReference type="EMBL" id="RLQ22897.1"/>
    </source>
</evidence>